<feature type="domain" description="Activator of Hsp90 ATPase homologue 1/2-like C-terminal" evidence="2">
    <location>
        <begin position="15"/>
        <end position="146"/>
    </location>
</feature>
<dbReference type="InterPro" id="IPR023393">
    <property type="entry name" value="START-like_dom_sf"/>
</dbReference>
<dbReference type="Proteomes" id="UP001596024">
    <property type="component" value="Unassembled WGS sequence"/>
</dbReference>
<dbReference type="RefSeq" id="WP_371394919.1">
    <property type="nucleotide sequence ID" value="NZ_CP163421.1"/>
</dbReference>
<dbReference type="EMBL" id="JBHSGQ010000001">
    <property type="protein sequence ID" value="MFC4724236.1"/>
    <property type="molecule type" value="Genomic_DNA"/>
</dbReference>
<sequence>MTLSHDTVRFDRTYDATPEQVFAAWADSEAMSRWAVPGPDHELRYEQSDFRVGGRDLARCGAKGDLRFQAEVLYLDIVQNERIVLAETISEAGKPMCAALVSVSLAADGKGTRQIVTCQVTEFVPGMADGYRHGYGASLDNLAGELARAA</sequence>
<organism evidence="3 4">
    <name type="scientific">Glycocaulis abyssi</name>
    <dbReference type="NCBI Taxonomy" id="1433403"/>
    <lineage>
        <taxon>Bacteria</taxon>
        <taxon>Pseudomonadati</taxon>
        <taxon>Pseudomonadota</taxon>
        <taxon>Alphaproteobacteria</taxon>
        <taxon>Maricaulales</taxon>
        <taxon>Maricaulaceae</taxon>
        <taxon>Glycocaulis</taxon>
    </lineage>
</organism>
<protein>
    <submittedName>
        <fullName evidence="3">SRPBCC domain-containing protein</fullName>
    </submittedName>
</protein>
<dbReference type="Pfam" id="PF08327">
    <property type="entry name" value="AHSA1"/>
    <property type="match status" value="1"/>
</dbReference>
<dbReference type="SUPFAM" id="SSF55961">
    <property type="entry name" value="Bet v1-like"/>
    <property type="match status" value="1"/>
</dbReference>
<evidence type="ECO:0000313" key="3">
    <source>
        <dbReference type="EMBL" id="MFC4724236.1"/>
    </source>
</evidence>
<gene>
    <name evidence="3" type="ORF">ACFPB0_02935</name>
</gene>
<evidence type="ECO:0000259" key="2">
    <source>
        <dbReference type="Pfam" id="PF08327"/>
    </source>
</evidence>
<comment type="caution">
    <text evidence="3">The sequence shown here is derived from an EMBL/GenBank/DDBJ whole genome shotgun (WGS) entry which is preliminary data.</text>
</comment>
<keyword evidence="4" id="KW-1185">Reference proteome</keyword>
<evidence type="ECO:0000256" key="1">
    <source>
        <dbReference type="ARBA" id="ARBA00006817"/>
    </source>
</evidence>
<reference evidence="4" key="1">
    <citation type="journal article" date="2019" name="Int. J. Syst. Evol. Microbiol.">
        <title>The Global Catalogue of Microorganisms (GCM) 10K type strain sequencing project: providing services to taxonomists for standard genome sequencing and annotation.</title>
        <authorList>
            <consortium name="The Broad Institute Genomics Platform"/>
            <consortium name="The Broad Institute Genome Sequencing Center for Infectious Disease"/>
            <person name="Wu L."/>
            <person name="Ma J."/>
        </authorList>
    </citation>
    <scope>NUCLEOTIDE SEQUENCE [LARGE SCALE GENOMIC DNA]</scope>
    <source>
        <strain evidence="4">CCUG 62981</strain>
    </source>
</reference>
<accession>A0ABV9N8R1</accession>
<proteinExistence type="inferred from homology"/>
<dbReference type="Gene3D" id="3.30.530.20">
    <property type="match status" value="1"/>
</dbReference>
<comment type="similarity">
    <text evidence="1">Belongs to the AHA1 family.</text>
</comment>
<name>A0ABV9N8R1_9PROT</name>
<dbReference type="InterPro" id="IPR013538">
    <property type="entry name" value="ASHA1/2-like_C"/>
</dbReference>
<evidence type="ECO:0000313" key="4">
    <source>
        <dbReference type="Proteomes" id="UP001596024"/>
    </source>
</evidence>